<name>A0A419WTE1_9BACT</name>
<keyword evidence="3" id="KW-1185">Reference proteome</keyword>
<dbReference type="OrthoDB" id="1373176at2"/>
<gene>
    <name evidence="2" type="ORF">BXY64_3617</name>
</gene>
<keyword evidence="1" id="KW-0812">Transmembrane</keyword>
<comment type="caution">
    <text evidence="2">The sequence shown here is derived from an EMBL/GenBank/DDBJ whole genome shotgun (WGS) entry which is preliminary data.</text>
</comment>
<accession>A0A419WTE1</accession>
<proteinExistence type="predicted"/>
<dbReference type="EMBL" id="RAPQ01000011">
    <property type="protein sequence ID" value="RKD98754.1"/>
    <property type="molecule type" value="Genomic_DNA"/>
</dbReference>
<evidence type="ECO:0000313" key="3">
    <source>
        <dbReference type="Proteomes" id="UP000284531"/>
    </source>
</evidence>
<feature type="transmembrane region" description="Helical" evidence="1">
    <location>
        <begin position="15"/>
        <end position="37"/>
    </location>
</feature>
<dbReference type="AlphaFoldDB" id="A0A419WTE1"/>
<feature type="transmembrane region" description="Helical" evidence="1">
    <location>
        <begin position="43"/>
        <end position="60"/>
    </location>
</feature>
<sequence length="72" mass="8089">MKPLKIGKLYFNKKAILLIAFCLFLNGILIGALVAYQQNRGESISPILLMALMFVPYILFSKGIKKNINESN</sequence>
<protein>
    <submittedName>
        <fullName evidence="2">Uncharacterized protein</fullName>
    </submittedName>
</protein>
<evidence type="ECO:0000256" key="1">
    <source>
        <dbReference type="SAM" id="Phobius"/>
    </source>
</evidence>
<dbReference type="RefSeq" id="WP_147376036.1">
    <property type="nucleotide sequence ID" value="NZ_RAPQ01000011.1"/>
</dbReference>
<organism evidence="2 3">
    <name type="scientific">Marinifilum flexuosum</name>
    <dbReference type="NCBI Taxonomy" id="1117708"/>
    <lineage>
        <taxon>Bacteria</taxon>
        <taxon>Pseudomonadati</taxon>
        <taxon>Bacteroidota</taxon>
        <taxon>Bacteroidia</taxon>
        <taxon>Marinilabiliales</taxon>
        <taxon>Marinifilaceae</taxon>
    </lineage>
</organism>
<dbReference type="Proteomes" id="UP000284531">
    <property type="component" value="Unassembled WGS sequence"/>
</dbReference>
<reference evidence="2 3" key="1">
    <citation type="submission" date="2018-09" db="EMBL/GenBank/DDBJ databases">
        <title>Genomic Encyclopedia of Archaeal and Bacterial Type Strains, Phase II (KMG-II): from individual species to whole genera.</title>
        <authorList>
            <person name="Goeker M."/>
        </authorList>
    </citation>
    <scope>NUCLEOTIDE SEQUENCE [LARGE SCALE GENOMIC DNA]</scope>
    <source>
        <strain evidence="2 3">DSM 21950</strain>
    </source>
</reference>
<keyword evidence="1" id="KW-1133">Transmembrane helix</keyword>
<evidence type="ECO:0000313" key="2">
    <source>
        <dbReference type="EMBL" id="RKD98754.1"/>
    </source>
</evidence>
<keyword evidence="1" id="KW-0472">Membrane</keyword>